<evidence type="ECO:0000256" key="1">
    <source>
        <dbReference type="SAM" id="Phobius"/>
    </source>
</evidence>
<evidence type="ECO:0000313" key="3">
    <source>
        <dbReference type="Proteomes" id="UP000198287"/>
    </source>
</evidence>
<reference evidence="2 3" key="1">
    <citation type="submission" date="2015-12" db="EMBL/GenBank/DDBJ databases">
        <title>The genome of Folsomia candida.</title>
        <authorList>
            <person name="Faddeeva A."/>
            <person name="Derks M.F."/>
            <person name="Anvar Y."/>
            <person name="Smit S."/>
            <person name="Van Straalen N."/>
            <person name="Roelofs D."/>
        </authorList>
    </citation>
    <scope>NUCLEOTIDE SEQUENCE [LARGE SCALE GENOMIC DNA]</scope>
    <source>
        <strain evidence="2 3">VU population</strain>
        <tissue evidence="2">Whole body</tissue>
    </source>
</reference>
<feature type="transmembrane region" description="Helical" evidence="1">
    <location>
        <begin position="21"/>
        <end position="43"/>
    </location>
</feature>
<protein>
    <submittedName>
        <fullName evidence="2">Uncharacterized protein</fullName>
    </submittedName>
</protein>
<keyword evidence="3" id="KW-1185">Reference proteome</keyword>
<dbReference type="Proteomes" id="UP000198287">
    <property type="component" value="Unassembled WGS sequence"/>
</dbReference>
<keyword evidence="1" id="KW-0812">Transmembrane</keyword>
<dbReference type="AlphaFoldDB" id="A0A226DCK1"/>
<name>A0A226DCK1_FOLCA</name>
<keyword evidence="1" id="KW-0472">Membrane</keyword>
<evidence type="ECO:0000313" key="2">
    <source>
        <dbReference type="EMBL" id="OXA42371.1"/>
    </source>
</evidence>
<organism evidence="2 3">
    <name type="scientific">Folsomia candida</name>
    <name type="common">Springtail</name>
    <dbReference type="NCBI Taxonomy" id="158441"/>
    <lineage>
        <taxon>Eukaryota</taxon>
        <taxon>Metazoa</taxon>
        <taxon>Ecdysozoa</taxon>
        <taxon>Arthropoda</taxon>
        <taxon>Hexapoda</taxon>
        <taxon>Collembola</taxon>
        <taxon>Entomobryomorpha</taxon>
        <taxon>Isotomoidea</taxon>
        <taxon>Isotomidae</taxon>
        <taxon>Proisotominae</taxon>
        <taxon>Folsomia</taxon>
    </lineage>
</organism>
<comment type="caution">
    <text evidence="2">The sequence shown here is derived from an EMBL/GenBank/DDBJ whole genome shotgun (WGS) entry which is preliminary data.</text>
</comment>
<sequence>MGLVIARFSAMTVALYEAERIMALVFESVYIIINIAINVARLIEKIVRINSRRIQAGLFHHQFVYYVKIQMAVQSVEDIIGMTITIGRQAAVVFATGFSIRWNEPEILLVMRRGLKMVYVRNVGRLPVLKIPVGLGRLVFMRVDKHMNAKLSGLFVDLCVEALVMI</sequence>
<accession>A0A226DCK1</accession>
<proteinExistence type="predicted"/>
<dbReference type="EMBL" id="LNIX01000026">
    <property type="protein sequence ID" value="OXA42371.1"/>
    <property type="molecule type" value="Genomic_DNA"/>
</dbReference>
<gene>
    <name evidence="2" type="ORF">Fcan01_22799</name>
</gene>
<keyword evidence="1" id="KW-1133">Transmembrane helix</keyword>